<organism evidence="2 3">
    <name type="scientific">Pseudonocardia eucalypti</name>
    <dbReference type="NCBI Taxonomy" id="648755"/>
    <lineage>
        <taxon>Bacteria</taxon>
        <taxon>Bacillati</taxon>
        <taxon>Actinomycetota</taxon>
        <taxon>Actinomycetes</taxon>
        <taxon>Pseudonocardiales</taxon>
        <taxon>Pseudonocardiaceae</taxon>
        <taxon>Pseudonocardia</taxon>
    </lineage>
</organism>
<sequence>MAWFSAYGQSHWVVLAITVLGAAALVLAGRRASGGVALGCSWGLASVIVALNVTMQVWAFDPADPAVSLPLQISDLAPYASAIALVTRRPWAAALTYYWGITLSTQALLTPVLNAPDFPGVEFIAFFAIHVLVVWAAIFLTWGLGVRPTWWSYRFTLAVTVCWAAVMFLFNAHTGSNYGFLNRKPSTGSILDLLGPWPWYLLPEFGLIVLAWAIMTWPWHRRTVRTGTLVE</sequence>
<dbReference type="Pfam" id="PF14808">
    <property type="entry name" value="TMEM164"/>
    <property type="match status" value="1"/>
</dbReference>
<protein>
    <submittedName>
        <fullName evidence="2">TIGR02206 family membrane protein</fullName>
    </submittedName>
</protein>
<dbReference type="NCBIfam" id="TIGR02206">
    <property type="entry name" value="intg_mem_TP0381"/>
    <property type="match status" value="1"/>
</dbReference>
<dbReference type="RefSeq" id="WP_345703579.1">
    <property type="nucleotide sequence ID" value="NZ_BAABJP010000068.1"/>
</dbReference>
<gene>
    <name evidence="2" type="ORF">GCM10023321_83180</name>
</gene>
<feature type="transmembrane region" description="Helical" evidence="1">
    <location>
        <begin position="197"/>
        <end position="215"/>
    </location>
</feature>
<proteinExistence type="predicted"/>
<feature type="transmembrane region" description="Helical" evidence="1">
    <location>
        <begin position="123"/>
        <end position="144"/>
    </location>
</feature>
<keyword evidence="3" id="KW-1185">Reference proteome</keyword>
<reference evidence="3" key="1">
    <citation type="journal article" date="2019" name="Int. J. Syst. Evol. Microbiol.">
        <title>The Global Catalogue of Microorganisms (GCM) 10K type strain sequencing project: providing services to taxonomists for standard genome sequencing and annotation.</title>
        <authorList>
            <consortium name="The Broad Institute Genomics Platform"/>
            <consortium name="The Broad Institute Genome Sequencing Center for Infectious Disease"/>
            <person name="Wu L."/>
            <person name="Ma J."/>
        </authorList>
    </citation>
    <scope>NUCLEOTIDE SEQUENCE [LARGE SCALE GENOMIC DNA]</scope>
    <source>
        <strain evidence="3">JCM 18303</strain>
    </source>
</reference>
<dbReference type="EMBL" id="BAABJP010000068">
    <property type="protein sequence ID" value="GAA5175985.1"/>
    <property type="molecule type" value="Genomic_DNA"/>
</dbReference>
<dbReference type="InterPro" id="IPR011737">
    <property type="entry name" value="CHP02206_TP0381"/>
</dbReference>
<feature type="transmembrane region" description="Helical" evidence="1">
    <location>
        <begin position="36"/>
        <end position="60"/>
    </location>
</feature>
<feature type="transmembrane region" description="Helical" evidence="1">
    <location>
        <begin position="151"/>
        <end position="170"/>
    </location>
</feature>
<keyword evidence="1" id="KW-0812">Transmembrane</keyword>
<dbReference type="Proteomes" id="UP001428817">
    <property type="component" value="Unassembled WGS sequence"/>
</dbReference>
<keyword evidence="1" id="KW-1133">Transmembrane helix</keyword>
<keyword evidence="1" id="KW-0472">Membrane</keyword>
<accession>A0ABP9RFE1</accession>
<comment type="caution">
    <text evidence="2">The sequence shown here is derived from an EMBL/GenBank/DDBJ whole genome shotgun (WGS) entry which is preliminary data.</text>
</comment>
<feature type="transmembrane region" description="Helical" evidence="1">
    <location>
        <begin position="12"/>
        <end position="29"/>
    </location>
</feature>
<evidence type="ECO:0000256" key="1">
    <source>
        <dbReference type="SAM" id="Phobius"/>
    </source>
</evidence>
<evidence type="ECO:0000313" key="3">
    <source>
        <dbReference type="Proteomes" id="UP001428817"/>
    </source>
</evidence>
<evidence type="ECO:0000313" key="2">
    <source>
        <dbReference type="EMBL" id="GAA5175985.1"/>
    </source>
</evidence>
<name>A0ABP9RFE1_9PSEU</name>